<comment type="caution">
    <text evidence="2">The sequence shown here is derived from an EMBL/GenBank/DDBJ whole genome shotgun (WGS) entry which is preliminary data.</text>
</comment>
<feature type="region of interest" description="Disordered" evidence="1">
    <location>
        <begin position="1"/>
        <end position="74"/>
    </location>
</feature>
<feature type="compositionally biased region" description="Low complexity" evidence="1">
    <location>
        <begin position="34"/>
        <end position="55"/>
    </location>
</feature>
<name>A0A918AWM6_9ACTN</name>
<dbReference type="Proteomes" id="UP000654123">
    <property type="component" value="Unassembled WGS sequence"/>
</dbReference>
<feature type="compositionally biased region" description="Low complexity" evidence="1">
    <location>
        <begin position="8"/>
        <end position="17"/>
    </location>
</feature>
<dbReference type="AlphaFoldDB" id="A0A918AWM6"/>
<protein>
    <submittedName>
        <fullName evidence="2">Uncharacterized protein</fullName>
    </submittedName>
</protein>
<dbReference type="EMBL" id="BMSV01000001">
    <property type="protein sequence ID" value="GGP92410.1"/>
    <property type="molecule type" value="Genomic_DNA"/>
</dbReference>
<feature type="compositionally biased region" description="Basic and acidic residues" evidence="1">
    <location>
        <begin position="22"/>
        <end position="32"/>
    </location>
</feature>
<proteinExistence type="predicted"/>
<sequence>MRRGDAGAGADAGADTDTLQRGVREYGTEGMRRGAAPAHGGGAAAWPAGGASGWAQTSRRQAADAQRHRSTCRRATSGTLAVVWRWRTAVFMWETLTPEL</sequence>
<reference evidence="2" key="1">
    <citation type="journal article" date="2014" name="Int. J. Syst. Evol. Microbiol.">
        <title>Complete genome sequence of Corynebacterium casei LMG S-19264T (=DSM 44701T), isolated from a smear-ripened cheese.</title>
        <authorList>
            <consortium name="US DOE Joint Genome Institute (JGI-PGF)"/>
            <person name="Walter F."/>
            <person name="Albersmeier A."/>
            <person name="Kalinowski J."/>
            <person name="Ruckert C."/>
        </authorList>
    </citation>
    <scope>NUCLEOTIDE SEQUENCE</scope>
    <source>
        <strain evidence="2">JCM 4335</strain>
    </source>
</reference>
<reference evidence="2" key="2">
    <citation type="submission" date="2020-09" db="EMBL/GenBank/DDBJ databases">
        <authorList>
            <person name="Sun Q."/>
            <person name="Ohkuma M."/>
        </authorList>
    </citation>
    <scope>NUCLEOTIDE SEQUENCE</scope>
    <source>
        <strain evidence="2">JCM 4335</strain>
    </source>
</reference>
<evidence type="ECO:0000313" key="3">
    <source>
        <dbReference type="Proteomes" id="UP000654123"/>
    </source>
</evidence>
<evidence type="ECO:0000256" key="1">
    <source>
        <dbReference type="SAM" id="MobiDB-lite"/>
    </source>
</evidence>
<accession>A0A918AWM6</accession>
<evidence type="ECO:0000313" key="2">
    <source>
        <dbReference type="EMBL" id="GGP92410.1"/>
    </source>
</evidence>
<keyword evidence="3" id="KW-1185">Reference proteome</keyword>
<organism evidence="2 3">
    <name type="scientific">Streptomyces roseolilacinus</name>
    <dbReference type="NCBI Taxonomy" id="66904"/>
    <lineage>
        <taxon>Bacteria</taxon>
        <taxon>Bacillati</taxon>
        <taxon>Actinomycetota</taxon>
        <taxon>Actinomycetes</taxon>
        <taxon>Kitasatosporales</taxon>
        <taxon>Streptomycetaceae</taxon>
        <taxon>Streptomyces</taxon>
    </lineage>
</organism>
<gene>
    <name evidence="2" type="ORF">GCM10010249_08130</name>
</gene>